<dbReference type="Pfam" id="PF01757">
    <property type="entry name" value="Acyl_transf_3"/>
    <property type="match status" value="1"/>
</dbReference>
<evidence type="ECO:0000256" key="3">
    <source>
        <dbReference type="SAM" id="Phobius"/>
    </source>
</evidence>
<comment type="similarity">
    <text evidence="2">Belongs to the acyltransferase 3 family.</text>
</comment>
<evidence type="ECO:0000313" key="6">
    <source>
        <dbReference type="Proteomes" id="UP000266340"/>
    </source>
</evidence>
<comment type="caution">
    <text evidence="5">The sequence shown here is derived from an EMBL/GenBank/DDBJ whole genome shotgun (WGS) entry which is preliminary data.</text>
</comment>
<proteinExistence type="inferred from homology"/>
<keyword evidence="3" id="KW-0472">Membrane</keyword>
<evidence type="ECO:0000259" key="4">
    <source>
        <dbReference type="Pfam" id="PF01757"/>
    </source>
</evidence>
<accession>A0A398CKE5</accession>
<feature type="transmembrane region" description="Helical" evidence="3">
    <location>
        <begin position="36"/>
        <end position="54"/>
    </location>
</feature>
<evidence type="ECO:0000256" key="1">
    <source>
        <dbReference type="ARBA" id="ARBA00004370"/>
    </source>
</evidence>
<name>A0A398CKE5_9BACL</name>
<comment type="subcellular location">
    <subcellularLocation>
        <location evidence="1">Membrane</location>
    </subcellularLocation>
</comment>
<reference evidence="5 6" key="1">
    <citation type="submission" date="2018-09" db="EMBL/GenBank/DDBJ databases">
        <title>Cohnella cavernae sp. nov., isolated from a karst cave.</title>
        <authorList>
            <person name="Zhu H."/>
        </authorList>
    </citation>
    <scope>NUCLEOTIDE SEQUENCE [LARGE SCALE GENOMIC DNA]</scope>
    <source>
        <strain evidence="5 6">K2E09-144</strain>
    </source>
</reference>
<dbReference type="AlphaFoldDB" id="A0A398CKE5"/>
<dbReference type="Proteomes" id="UP000266340">
    <property type="component" value="Unassembled WGS sequence"/>
</dbReference>
<keyword evidence="6" id="KW-1185">Reference proteome</keyword>
<evidence type="ECO:0000256" key="2">
    <source>
        <dbReference type="ARBA" id="ARBA00007400"/>
    </source>
</evidence>
<organism evidence="5 6">
    <name type="scientific">Cohnella faecalis</name>
    <dbReference type="NCBI Taxonomy" id="2315694"/>
    <lineage>
        <taxon>Bacteria</taxon>
        <taxon>Bacillati</taxon>
        <taxon>Bacillota</taxon>
        <taxon>Bacilli</taxon>
        <taxon>Bacillales</taxon>
        <taxon>Paenibacillaceae</taxon>
        <taxon>Cohnella</taxon>
    </lineage>
</organism>
<protein>
    <recommendedName>
        <fullName evidence="4">Acyltransferase 3 domain-containing protein</fullName>
    </recommendedName>
</protein>
<keyword evidence="3" id="KW-1133">Transmembrane helix</keyword>
<dbReference type="GO" id="GO:0016747">
    <property type="term" value="F:acyltransferase activity, transferring groups other than amino-acyl groups"/>
    <property type="evidence" value="ECO:0007669"/>
    <property type="project" value="InterPro"/>
</dbReference>
<evidence type="ECO:0000313" key="5">
    <source>
        <dbReference type="EMBL" id="RIE03776.1"/>
    </source>
</evidence>
<feature type="transmembrane region" description="Helical" evidence="3">
    <location>
        <begin position="74"/>
        <end position="98"/>
    </location>
</feature>
<dbReference type="EMBL" id="QXJM01000030">
    <property type="protein sequence ID" value="RIE03776.1"/>
    <property type="molecule type" value="Genomic_DNA"/>
</dbReference>
<feature type="domain" description="Acyltransferase 3" evidence="4">
    <location>
        <begin position="33"/>
        <end position="99"/>
    </location>
</feature>
<keyword evidence="3" id="KW-0812">Transmembrane</keyword>
<sequence>MEPYIDIRTTMIQNVYKTSIVRSVSIMKERYEQLDALRGLAALTVLFSHLAMTPANVPPLVHQFLYRAYSPFSILIKGHQAVFFFFVLSGFVLSLPLLRGSKLNYTAISSVGFAEFTSLIF</sequence>
<dbReference type="InterPro" id="IPR002656">
    <property type="entry name" value="Acyl_transf_3_dom"/>
</dbReference>
<gene>
    <name evidence="5" type="ORF">D3H35_09490</name>
</gene>